<dbReference type="GO" id="GO:0008023">
    <property type="term" value="C:transcription elongation factor complex"/>
    <property type="evidence" value="ECO:0007669"/>
    <property type="project" value="TreeGrafter"/>
</dbReference>
<evidence type="ECO:0000256" key="3">
    <source>
        <dbReference type="ARBA" id="ARBA00022833"/>
    </source>
</evidence>
<keyword evidence="3 5" id="KW-0862">Zinc</keyword>
<dbReference type="GO" id="GO:0003746">
    <property type="term" value="F:translation elongation factor activity"/>
    <property type="evidence" value="ECO:0007669"/>
    <property type="project" value="UniProtKB-KW"/>
</dbReference>
<dbReference type="GO" id="GO:0000993">
    <property type="term" value="F:RNA polymerase II complex binding"/>
    <property type="evidence" value="ECO:0007669"/>
    <property type="project" value="TreeGrafter"/>
</dbReference>
<dbReference type="InterPro" id="IPR038567">
    <property type="entry name" value="T_Elf1_sf"/>
</dbReference>
<protein>
    <recommendedName>
        <fullName evidence="5">Transcription elongation factor 1 homolog</fullName>
    </recommendedName>
</protein>
<dbReference type="GO" id="GO:0008270">
    <property type="term" value="F:zinc ion binding"/>
    <property type="evidence" value="ECO:0007669"/>
    <property type="project" value="UniProtKB-KW"/>
</dbReference>
<dbReference type="FunFam" id="2.20.25.190:FF:000003">
    <property type="entry name" value="Transcription elongation factor 1 homolog"/>
    <property type="match status" value="1"/>
</dbReference>
<comment type="caution">
    <text evidence="7">The sequence shown here is derived from an EMBL/GenBank/DDBJ whole genome shotgun (WGS) entry which is preliminary data.</text>
</comment>
<dbReference type="InterPro" id="IPR007808">
    <property type="entry name" value="Elf1"/>
</dbReference>
<feature type="region of interest" description="Disordered" evidence="6">
    <location>
        <begin position="197"/>
        <end position="217"/>
    </location>
</feature>
<organism evidence="7 8">
    <name type="scientific">Novymonas esmeraldas</name>
    <dbReference type="NCBI Taxonomy" id="1808958"/>
    <lineage>
        <taxon>Eukaryota</taxon>
        <taxon>Discoba</taxon>
        <taxon>Euglenozoa</taxon>
        <taxon>Kinetoplastea</taxon>
        <taxon>Metakinetoplastina</taxon>
        <taxon>Trypanosomatida</taxon>
        <taxon>Trypanosomatidae</taxon>
        <taxon>Novymonas</taxon>
    </lineage>
</organism>
<dbReference type="GO" id="GO:0006368">
    <property type="term" value="P:transcription elongation by RNA polymerase II"/>
    <property type="evidence" value="ECO:0007669"/>
    <property type="project" value="TreeGrafter"/>
</dbReference>
<name>A0AAW0EN07_9TRYP</name>
<dbReference type="PANTHER" id="PTHR20934">
    <property type="entry name" value="TRANSCRIPTION ELONGATION FACTOR 1 HOMOLOG"/>
    <property type="match status" value="1"/>
</dbReference>
<dbReference type="Proteomes" id="UP001430356">
    <property type="component" value="Unassembled WGS sequence"/>
</dbReference>
<keyword evidence="5" id="KW-0863">Zinc-finger</keyword>
<comment type="similarity">
    <text evidence="2 5">Belongs to the ELOF1 family.</text>
</comment>
<keyword evidence="5" id="KW-0805">Transcription regulation</keyword>
<dbReference type="SUPFAM" id="SSF57783">
    <property type="entry name" value="Zinc beta-ribbon"/>
    <property type="match status" value="1"/>
</dbReference>
<proteinExistence type="inferred from homology"/>
<dbReference type="Pfam" id="PF05129">
    <property type="entry name" value="Zn_ribbon_Elf1"/>
    <property type="match status" value="1"/>
</dbReference>
<evidence type="ECO:0000256" key="6">
    <source>
        <dbReference type="SAM" id="MobiDB-lite"/>
    </source>
</evidence>
<keyword evidence="7" id="KW-0648">Protein biosynthesis</keyword>
<dbReference type="EMBL" id="JAECZO010000056">
    <property type="protein sequence ID" value="KAK7195568.1"/>
    <property type="molecule type" value="Genomic_DNA"/>
</dbReference>
<dbReference type="AlphaFoldDB" id="A0AAW0EN07"/>
<accession>A0AAW0EN07</accession>
<evidence type="ECO:0000313" key="8">
    <source>
        <dbReference type="Proteomes" id="UP001430356"/>
    </source>
</evidence>
<feature type="region of interest" description="Disordered" evidence="6">
    <location>
        <begin position="121"/>
        <end position="149"/>
    </location>
</feature>
<keyword evidence="8" id="KW-1185">Reference proteome</keyword>
<keyword evidence="7" id="KW-0251">Elongation factor</keyword>
<evidence type="ECO:0000256" key="2">
    <source>
        <dbReference type="ARBA" id="ARBA00009730"/>
    </source>
</evidence>
<gene>
    <name evidence="7" type="ORF">NESM_000485100</name>
</gene>
<comment type="function">
    <text evidence="5">Transcription elongation factor implicated in the maintenance of proper chromatin structure in actively transcribed regions.</text>
</comment>
<dbReference type="PANTHER" id="PTHR20934:SF0">
    <property type="entry name" value="TRANSCRIPTION ELONGATION FACTOR 1 HOMOLOG"/>
    <property type="match status" value="1"/>
</dbReference>
<evidence type="ECO:0000256" key="5">
    <source>
        <dbReference type="RuleBase" id="RU364033"/>
    </source>
</evidence>
<dbReference type="Gene3D" id="2.20.25.190">
    <property type="match status" value="1"/>
</dbReference>
<evidence type="ECO:0000256" key="1">
    <source>
        <dbReference type="ARBA" id="ARBA00004123"/>
    </source>
</evidence>
<keyword evidence="4 5" id="KW-0539">Nucleus</keyword>
<keyword evidence="5" id="KW-0479">Metal-binding</keyword>
<evidence type="ECO:0000313" key="7">
    <source>
        <dbReference type="EMBL" id="KAK7195568.1"/>
    </source>
</evidence>
<comment type="subcellular location">
    <subcellularLocation>
        <location evidence="1 5">Nucleus</location>
    </subcellularLocation>
</comment>
<reference evidence="7 8" key="1">
    <citation type="journal article" date="2021" name="MBio">
        <title>A New Model Trypanosomatid, Novymonas esmeraldas: Genomic Perception of Its 'Candidatus Pandoraea novymonadis' Endosymbiont.</title>
        <authorList>
            <person name="Zakharova A."/>
            <person name="Saura A."/>
            <person name="Butenko A."/>
            <person name="Podesvova L."/>
            <person name="Warmusova S."/>
            <person name="Kostygov A.Y."/>
            <person name="Nenarokova A."/>
            <person name="Lukes J."/>
            <person name="Opperdoes F.R."/>
            <person name="Yurchenko V."/>
        </authorList>
    </citation>
    <scope>NUCLEOTIDE SEQUENCE [LARGE SCALE GENOMIC DNA]</scope>
    <source>
        <strain evidence="7 8">E262AT.01</strain>
    </source>
</reference>
<sequence>MGGKRKKSSNGPLKKESKYKIPSRFDCPLCDTKASIIVKVFRATSDATVRCRVCGAGGTKRWSVLRLEAPVDVFFRFHEALIQRDHADLQHVEEMRRVARRNSGASNSQLDHPISVDEATTHAAADQPSRGSFAAASASLPQPSKQVRSLGELQRKLTLPAAAGSGVAMAAMTNTRAIELVDDYAAEAEGAAEHLFAPRRDVHSGEDSGDEYDRMFQ</sequence>
<evidence type="ECO:0000256" key="4">
    <source>
        <dbReference type="ARBA" id="ARBA00023242"/>
    </source>
</evidence>
<keyword evidence="5" id="KW-0804">Transcription</keyword>